<evidence type="ECO:0000256" key="1">
    <source>
        <dbReference type="SAM" id="Coils"/>
    </source>
</evidence>
<evidence type="ECO:0000313" key="3">
    <source>
        <dbReference type="Proteomes" id="UP001054945"/>
    </source>
</evidence>
<sequence length="96" mass="11366">MITQVYLENENPDYENRILQQDFSDLTNRYDDVQLEKLLSNERDLERKAQILMNTAYLNIKVIADYILSIICNNLIVEMSTTIHWIIDKDLSVMLL</sequence>
<evidence type="ECO:0000313" key="2">
    <source>
        <dbReference type="EMBL" id="GIY67500.1"/>
    </source>
</evidence>
<accession>A0AAV4VDC4</accession>
<feature type="coiled-coil region" evidence="1">
    <location>
        <begin position="16"/>
        <end position="55"/>
    </location>
</feature>
<keyword evidence="3" id="KW-1185">Reference proteome</keyword>
<name>A0AAV4VDC4_CAEEX</name>
<dbReference type="Proteomes" id="UP001054945">
    <property type="component" value="Unassembled WGS sequence"/>
</dbReference>
<keyword evidence="1" id="KW-0175">Coiled coil</keyword>
<gene>
    <name evidence="2" type="ORF">CEXT_242731</name>
</gene>
<proteinExistence type="predicted"/>
<dbReference type="EMBL" id="BPLR01014250">
    <property type="protein sequence ID" value="GIY67500.1"/>
    <property type="molecule type" value="Genomic_DNA"/>
</dbReference>
<comment type="caution">
    <text evidence="2">The sequence shown here is derived from an EMBL/GenBank/DDBJ whole genome shotgun (WGS) entry which is preliminary data.</text>
</comment>
<reference evidence="2 3" key="1">
    <citation type="submission" date="2021-06" db="EMBL/GenBank/DDBJ databases">
        <title>Caerostris extrusa draft genome.</title>
        <authorList>
            <person name="Kono N."/>
            <person name="Arakawa K."/>
        </authorList>
    </citation>
    <scope>NUCLEOTIDE SEQUENCE [LARGE SCALE GENOMIC DNA]</scope>
</reference>
<protein>
    <submittedName>
        <fullName evidence="2">Uncharacterized protein</fullName>
    </submittedName>
</protein>
<organism evidence="2 3">
    <name type="scientific">Caerostris extrusa</name>
    <name type="common">Bark spider</name>
    <name type="synonym">Caerostris bankana</name>
    <dbReference type="NCBI Taxonomy" id="172846"/>
    <lineage>
        <taxon>Eukaryota</taxon>
        <taxon>Metazoa</taxon>
        <taxon>Ecdysozoa</taxon>
        <taxon>Arthropoda</taxon>
        <taxon>Chelicerata</taxon>
        <taxon>Arachnida</taxon>
        <taxon>Araneae</taxon>
        <taxon>Araneomorphae</taxon>
        <taxon>Entelegynae</taxon>
        <taxon>Araneoidea</taxon>
        <taxon>Araneidae</taxon>
        <taxon>Caerostris</taxon>
    </lineage>
</organism>
<dbReference type="AlphaFoldDB" id="A0AAV4VDC4"/>